<keyword evidence="2" id="KW-1185">Reference proteome</keyword>
<proteinExistence type="predicted"/>
<evidence type="ECO:0000313" key="2">
    <source>
        <dbReference type="Proteomes" id="UP001054837"/>
    </source>
</evidence>
<dbReference type="AlphaFoldDB" id="A0AAV4VIV4"/>
<name>A0AAV4VIV4_9ARAC</name>
<organism evidence="1 2">
    <name type="scientific">Caerostris darwini</name>
    <dbReference type="NCBI Taxonomy" id="1538125"/>
    <lineage>
        <taxon>Eukaryota</taxon>
        <taxon>Metazoa</taxon>
        <taxon>Ecdysozoa</taxon>
        <taxon>Arthropoda</taxon>
        <taxon>Chelicerata</taxon>
        <taxon>Arachnida</taxon>
        <taxon>Araneae</taxon>
        <taxon>Araneomorphae</taxon>
        <taxon>Entelegynae</taxon>
        <taxon>Araneoidea</taxon>
        <taxon>Araneidae</taxon>
        <taxon>Caerostris</taxon>
    </lineage>
</organism>
<sequence>MNGTIYNNSRATLLNDPLMAAPYKFLHHFATHHWGPVECNRLWPGGMGRGESKAISTRLTDYRPARRWRLKRIVDTSCDE</sequence>
<dbReference type="EMBL" id="BPLQ01013040">
    <property type="protein sequence ID" value="GIY69453.1"/>
    <property type="molecule type" value="Genomic_DNA"/>
</dbReference>
<evidence type="ECO:0000313" key="1">
    <source>
        <dbReference type="EMBL" id="GIY69453.1"/>
    </source>
</evidence>
<gene>
    <name evidence="1" type="ORF">CDAR_207351</name>
</gene>
<dbReference type="Proteomes" id="UP001054837">
    <property type="component" value="Unassembled WGS sequence"/>
</dbReference>
<accession>A0AAV4VIV4</accession>
<protein>
    <submittedName>
        <fullName evidence="1">Uncharacterized protein</fullName>
    </submittedName>
</protein>
<comment type="caution">
    <text evidence="1">The sequence shown here is derived from an EMBL/GenBank/DDBJ whole genome shotgun (WGS) entry which is preliminary data.</text>
</comment>
<reference evidence="1 2" key="1">
    <citation type="submission" date="2021-06" db="EMBL/GenBank/DDBJ databases">
        <title>Caerostris darwini draft genome.</title>
        <authorList>
            <person name="Kono N."/>
            <person name="Arakawa K."/>
        </authorList>
    </citation>
    <scope>NUCLEOTIDE SEQUENCE [LARGE SCALE GENOMIC DNA]</scope>
</reference>